<dbReference type="Proteomes" id="UP000234681">
    <property type="component" value="Chromosome 4"/>
</dbReference>
<proteinExistence type="predicted"/>
<dbReference type="EMBL" id="CH473964">
    <property type="protein sequence ID" value="EDM01829.1"/>
    <property type="molecule type" value="Genomic_DNA"/>
</dbReference>
<dbReference type="AlphaFoldDB" id="A6ILW0"/>
<name>A6ILW0_RAT</name>
<organism evidence="1 2">
    <name type="scientific">Rattus norvegicus</name>
    <name type="common">Rat</name>
    <dbReference type="NCBI Taxonomy" id="10116"/>
    <lineage>
        <taxon>Eukaryota</taxon>
        <taxon>Metazoa</taxon>
        <taxon>Chordata</taxon>
        <taxon>Craniata</taxon>
        <taxon>Vertebrata</taxon>
        <taxon>Euteleostomi</taxon>
        <taxon>Mammalia</taxon>
        <taxon>Eutheria</taxon>
        <taxon>Euarchontoglires</taxon>
        <taxon>Glires</taxon>
        <taxon>Rodentia</taxon>
        <taxon>Myomorpha</taxon>
        <taxon>Muroidea</taxon>
        <taxon>Muridae</taxon>
        <taxon>Murinae</taxon>
        <taxon>Rattus</taxon>
    </lineage>
</organism>
<reference evidence="1 2" key="1">
    <citation type="submission" date="2005-09" db="EMBL/GenBank/DDBJ databases">
        <authorList>
            <person name="Mural R.J."/>
            <person name="Li P.W."/>
            <person name="Adams M.D."/>
            <person name="Amanatides P.G."/>
            <person name="Baden-Tillson H."/>
            <person name="Barnstead M."/>
            <person name="Chin S.H."/>
            <person name="Dew I."/>
            <person name="Evans C.A."/>
            <person name="Ferriera S."/>
            <person name="Flanigan M."/>
            <person name="Fosler C."/>
            <person name="Glodek A."/>
            <person name="Gu Z."/>
            <person name="Holt R.A."/>
            <person name="Jennings D."/>
            <person name="Kraft C.L."/>
            <person name="Lu F."/>
            <person name="Nguyen T."/>
            <person name="Nusskern D.R."/>
            <person name="Pfannkoch C.M."/>
            <person name="Sitter C."/>
            <person name="Sutton G.G."/>
            <person name="Venter J.C."/>
            <person name="Wang Z."/>
            <person name="Woodage T."/>
            <person name="Zheng X.H."/>
            <person name="Zhong F."/>
        </authorList>
    </citation>
    <scope>NUCLEOTIDE SEQUENCE [LARGE SCALE GENOMIC DNA]</scope>
    <source>
        <strain>BN</strain>
        <strain evidence="2">Sprague-Dawley</strain>
    </source>
</reference>
<protein>
    <submittedName>
        <fullName evidence="1">RCG30317</fullName>
    </submittedName>
</protein>
<evidence type="ECO:0000313" key="2">
    <source>
        <dbReference type="Proteomes" id="UP000234681"/>
    </source>
</evidence>
<accession>A6ILW0</accession>
<evidence type="ECO:0000313" key="1">
    <source>
        <dbReference type="EMBL" id="EDM01829.1"/>
    </source>
</evidence>
<sequence>MPAELFSYAAATAFGWEPGKGTAMLLAASVLLSQANVGLLCSSFGAAFGLL</sequence>
<gene>
    <name evidence="1" type="ORF">rCG_30317</name>
</gene>